<evidence type="ECO:0008006" key="4">
    <source>
        <dbReference type="Google" id="ProtNLM"/>
    </source>
</evidence>
<reference evidence="2 3" key="1">
    <citation type="submission" date="2020-05" db="EMBL/GenBank/DDBJ databases">
        <title>Identification and distribution of gene clusters putatively required for synthesis of sphingolipid metabolism inhibitors in phylogenetically diverse species of the filamentous fungus Fusarium.</title>
        <authorList>
            <person name="Kim H.-S."/>
            <person name="Busman M."/>
            <person name="Brown D.W."/>
            <person name="Divon H."/>
            <person name="Uhlig S."/>
            <person name="Proctor R.H."/>
        </authorList>
    </citation>
    <scope>NUCLEOTIDE SEQUENCE [LARGE SCALE GENOMIC DNA]</scope>
    <source>
        <strain evidence="2 3">NRRL 20693</strain>
    </source>
</reference>
<keyword evidence="3" id="KW-1185">Reference proteome</keyword>
<evidence type="ECO:0000313" key="3">
    <source>
        <dbReference type="Proteomes" id="UP000567885"/>
    </source>
</evidence>
<dbReference type="OrthoDB" id="6513042at2759"/>
<dbReference type="Proteomes" id="UP000567885">
    <property type="component" value="Unassembled WGS sequence"/>
</dbReference>
<evidence type="ECO:0000313" key="2">
    <source>
        <dbReference type="EMBL" id="KAF5656651.1"/>
    </source>
</evidence>
<comment type="caution">
    <text evidence="2">The sequence shown here is derived from an EMBL/GenBank/DDBJ whole genome shotgun (WGS) entry which is preliminary data.</text>
</comment>
<organism evidence="2 3">
    <name type="scientific">Fusarium heterosporum</name>
    <dbReference type="NCBI Taxonomy" id="42747"/>
    <lineage>
        <taxon>Eukaryota</taxon>
        <taxon>Fungi</taxon>
        <taxon>Dikarya</taxon>
        <taxon>Ascomycota</taxon>
        <taxon>Pezizomycotina</taxon>
        <taxon>Sordariomycetes</taxon>
        <taxon>Hypocreomycetidae</taxon>
        <taxon>Hypocreales</taxon>
        <taxon>Nectriaceae</taxon>
        <taxon>Fusarium</taxon>
        <taxon>Fusarium heterosporum species complex</taxon>
    </lineage>
</organism>
<protein>
    <recommendedName>
        <fullName evidence="4">CCHC-type domain-containing protein</fullName>
    </recommendedName>
</protein>
<accession>A0A8H5SPH0</accession>
<proteinExistence type="predicted"/>
<dbReference type="AlphaFoldDB" id="A0A8H5SPH0"/>
<name>A0A8H5SPH0_FUSHE</name>
<gene>
    <name evidence="2" type="ORF">FHETE_10888</name>
</gene>
<sequence>MIPLGISITVGERDFKAVFGQQRQASLFHRMENAGKVTFVYVDTFYGNMDIVNCQFNGAVQNFVYWVTKNFVAYSTSVTTLLSRHPSCNETNFGTSFPNQGNAYFVVQLFVQMFKDGTVLDARGPSRRSSVLIITPYAVQKNYYDLVLDELAVAEVPKSLVEHCFWDSTCTHCYQLGHLAKQCTFQPTCCTCNGERHATHSYPRAVDNEIALSAADPVTADDGIERDALNPPFSKSAGFKRVKVSKAEREAAFTKPQTQKAAMAKDFRDALKRAMEATARQDSANDDQGSTIGRNASIESEDQRQAAEVSHVVEHHGFDVGDFLTDEDLYDRLASFTGGDSFTGGVYFPGNGQLARQGDSTGTNLVATYRDPITGEEHYAVYPPSDGHDHRDDS</sequence>
<evidence type="ECO:0000256" key="1">
    <source>
        <dbReference type="SAM" id="MobiDB-lite"/>
    </source>
</evidence>
<dbReference type="EMBL" id="JAAGWQ010000334">
    <property type="protein sequence ID" value="KAF5656651.1"/>
    <property type="molecule type" value="Genomic_DNA"/>
</dbReference>
<feature type="region of interest" description="Disordered" evidence="1">
    <location>
        <begin position="375"/>
        <end position="394"/>
    </location>
</feature>